<dbReference type="EMBL" id="CM024801">
    <property type="protein sequence ID" value="KAG8011869.1"/>
    <property type="molecule type" value="Genomic_DNA"/>
</dbReference>
<keyword evidence="1" id="KW-0687">Ribonucleoprotein</keyword>
<name>A0ACB7FCF4_NIBAL</name>
<proteinExistence type="predicted"/>
<dbReference type="Proteomes" id="UP000805704">
    <property type="component" value="Chromosome 13"/>
</dbReference>
<evidence type="ECO:0000313" key="2">
    <source>
        <dbReference type="Proteomes" id="UP000805704"/>
    </source>
</evidence>
<keyword evidence="2" id="KW-1185">Reference proteome</keyword>
<evidence type="ECO:0000313" key="1">
    <source>
        <dbReference type="EMBL" id="KAG8011869.1"/>
    </source>
</evidence>
<reference evidence="1" key="1">
    <citation type="submission" date="2020-04" db="EMBL/GenBank/DDBJ databases">
        <title>A chromosome-scale assembly and high-density genetic map of the yellow drum (Nibea albiflora) genome.</title>
        <authorList>
            <person name="Xu D."/>
            <person name="Zhang W."/>
            <person name="Chen R."/>
            <person name="Tan P."/>
            <person name="Wang L."/>
            <person name="Song H."/>
            <person name="Tian L."/>
            <person name="Zhu Q."/>
            <person name="Wang B."/>
        </authorList>
    </citation>
    <scope>NUCLEOTIDE SEQUENCE</scope>
    <source>
        <strain evidence="1">ZJHYS-2018</strain>
    </source>
</reference>
<protein>
    <submittedName>
        <fullName evidence="1">28S ribosomal protein S30</fullName>
    </submittedName>
</protein>
<gene>
    <name evidence="1" type="primary">MRPS30</name>
    <name evidence="1" type="ORF">GBF38_004244</name>
</gene>
<organism evidence="1 2">
    <name type="scientific">Nibea albiflora</name>
    <name type="common">Yellow drum</name>
    <name type="synonym">Corvina albiflora</name>
    <dbReference type="NCBI Taxonomy" id="240163"/>
    <lineage>
        <taxon>Eukaryota</taxon>
        <taxon>Metazoa</taxon>
        <taxon>Chordata</taxon>
        <taxon>Craniata</taxon>
        <taxon>Vertebrata</taxon>
        <taxon>Euteleostomi</taxon>
        <taxon>Actinopterygii</taxon>
        <taxon>Neopterygii</taxon>
        <taxon>Teleostei</taxon>
        <taxon>Neoteleostei</taxon>
        <taxon>Acanthomorphata</taxon>
        <taxon>Eupercaria</taxon>
        <taxon>Sciaenidae</taxon>
        <taxon>Nibea</taxon>
    </lineage>
</organism>
<sequence length="431" mass="49665">MAARTRLPLLFPKCLPPFRNHRLVQTEAAVKEPAYPPIIPSLTAKSKSAQQRRVKEHVEKIRASPVAEKLSHITRIQRKKFVVYPQTFSRNADRWYQHLTKTAYIPGLPEKFTQVLERTAGEEGSPAAAVQTTVEGIDSDAFADIRSLVSRVILQEYWHMKKRKPFLYRKQEQMVAPFLKNLMTGLTYNMAKYNPLFLQSSIDINPEVNFYWRRGERIIPKGHRKGRIEPTKFQIDDHPICQIRITQQLPQFAPMEASYSAEVPEITLTPNVMPLFRRQYDNNIFTGAKLPDPACYGHTQFHMVPDQYHRDRMARKEQSDQVEVFLRANGLASLFAWTGAQAMYQGFWSHEDVSRPFVSQAVITDGQFFSFFCYQLNTVALSVQTDANNPRKNILWGTESLRLYESVEDGQVVGLNDGVIKLLVQFLMNQP</sequence>
<comment type="caution">
    <text evidence="1">The sequence shown here is derived from an EMBL/GenBank/DDBJ whole genome shotgun (WGS) entry which is preliminary data.</text>
</comment>
<keyword evidence="1" id="KW-0689">Ribosomal protein</keyword>
<accession>A0ACB7FCF4</accession>